<proteinExistence type="predicted"/>
<dbReference type="Proteomes" id="UP001321582">
    <property type="component" value="Chromosome"/>
</dbReference>
<evidence type="ECO:0008006" key="3">
    <source>
        <dbReference type="Google" id="ProtNLM"/>
    </source>
</evidence>
<evidence type="ECO:0000313" key="1">
    <source>
        <dbReference type="EMBL" id="BDU50523.1"/>
    </source>
</evidence>
<organism evidence="1 2">
    <name type="scientific">Haliovirga abyssi</name>
    <dbReference type="NCBI Taxonomy" id="2996794"/>
    <lineage>
        <taxon>Bacteria</taxon>
        <taxon>Fusobacteriati</taxon>
        <taxon>Fusobacteriota</taxon>
        <taxon>Fusobacteriia</taxon>
        <taxon>Fusobacteriales</taxon>
        <taxon>Haliovirgaceae</taxon>
        <taxon>Haliovirga</taxon>
    </lineage>
</organism>
<dbReference type="AlphaFoldDB" id="A0AAU9D7G7"/>
<dbReference type="EMBL" id="AP027059">
    <property type="protein sequence ID" value="BDU50523.1"/>
    <property type="molecule type" value="Genomic_DNA"/>
</dbReference>
<keyword evidence="2" id="KW-1185">Reference proteome</keyword>
<protein>
    <recommendedName>
        <fullName evidence="3">Transposase (putative) YhgA-like domain-containing protein</fullName>
    </recommendedName>
</protein>
<reference evidence="1 2" key="1">
    <citation type="submission" date="2022-11" db="EMBL/GenBank/DDBJ databases">
        <title>Haliovirga abyssi gen. nov., sp. nov., a mesophilic fermentative bacterium isolated from the Iheya North hydrothermal field and the proposal of Haliovirgaceae fam. nov.</title>
        <authorList>
            <person name="Miyazaki U."/>
            <person name="Tame A."/>
            <person name="Miyazaki J."/>
            <person name="Takai K."/>
            <person name="Sawayama S."/>
            <person name="Kitajima M."/>
            <person name="Okamoto A."/>
            <person name="Nakagawa S."/>
        </authorList>
    </citation>
    <scope>NUCLEOTIDE SEQUENCE [LARGE SCALE GENOMIC DNA]</scope>
    <source>
        <strain evidence="1 2">IC12</strain>
    </source>
</reference>
<dbReference type="RefSeq" id="WP_307903390.1">
    <property type="nucleotide sequence ID" value="NZ_AP027059.1"/>
</dbReference>
<accession>A0AAU9D7G7</accession>
<dbReference type="PANTHER" id="PTHR35586:SF1">
    <property type="entry name" value="SLL1691 PROTEIN"/>
    <property type="match status" value="1"/>
</dbReference>
<gene>
    <name evidence="1" type="ORF">HLVA_10920</name>
</gene>
<evidence type="ECO:0000313" key="2">
    <source>
        <dbReference type="Proteomes" id="UP001321582"/>
    </source>
</evidence>
<dbReference type="KEGG" id="haby:HLVA_10920"/>
<name>A0AAU9D7G7_9FUSO</name>
<dbReference type="PANTHER" id="PTHR35586">
    <property type="entry name" value="SLL1691 PROTEIN"/>
    <property type="match status" value="1"/>
</dbReference>
<sequence length="310" mass="37350">MKKYMPDILWKEIIEDLFEEFVSFFMTDLYPNIDFERGYEFLDKEVSGIFQKTRKEQRYADRIVKVYMKTGEENWILIHIEIQGYYEKEFSERMFKYFYRIYDKYNKKIVALSIFTDSRKGYEPNIFEYEFYRTKLRYEYISYKILKQREEELIKSNNPFAMVVLAGLYTIKSEGKELDRLKFKYQLTKLLLKKGYKREKIEKIFKFLDSLLYLPKELELEYEDEVKRLTGGEEQMGITMEMTNIYQVGIEQGIEQGIERGIEQGIEQGKNREKVEIAIELLKNGIDIKIISTSTGLSVDEIEKLKYKVH</sequence>